<dbReference type="Proteomes" id="UP000326532">
    <property type="component" value="Unassembled WGS sequence"/>
</dbReference>
<reference evidence="1 2" key="1">
    <citation type="submission" date="2019-04" db="EMBL/GenBank/DDBJ databases">
        <title>Fungal friends and foes A comparative genomics study of 23 Aspergillus species from section Flavi.</title>
        <authorList>
            <consortium name="DOE Joint Genome Institute"/>
            <person name="Kjaerbolling I."/>
            <person name="Vesth T.C."/>
            <person name="Frisvad J.C."/>
            <person name="Nybo J.L."/>
            <person name="Theobald S."/>
            <person name="Kildgaard S."/>
            <person name="Petersen T.I."/>
            <person name="Kuo A."/>
            <person name="Sato A."/>
            <person name="Lyhne E.K."/>
            <person name="Kogle M.E."/>
            <person name="Wiebenga A."/>
            <person name="Kun R.S."/>
            <person name="Lubbers R.J."/>
            <person name="Makela M.R."/>
            <person name="Barry K."/>
            <person name="Chovatia M."/>
            <person name="Clum A."/>
            <person name="Daum C."/>
            <person name="Haridas S."/>
            <person name="He G."/>
            <person name="LaButti K."/>
            <person name="Lipzen A."/>
            <person name="Mondo S."/>
            <person name="Pangilinan J."/>
            <person name="Riley R."/>
            <person name="Salamov A."/>
            <person name="Simmons B.A."/>
            <person name="Magnuson J.K."/>
            <person name="Henrissat B."/>
            <person name="Mortensen U.H."/>
            <person name="Larsen T.O."/>
            <person name="De vries R.P."/>
            <person name="Grigoriev I.V."/>
            <person name="Machida M."/>
            <person name="Baker S.E."/>
            <person name="Andersen M.R."/>
        </authorList>
    </citation>
    <scope>NUCLEOTIDE SEQUENCE [LARGE SCALE GENOMIC DNA]</scope>
    <source>
        <strain evidence="1 2">CBS 117618</strain>
    </source>
</reference>
<protein>
    <recommendedName>
        <fullName evidence="3">Phytanoyl-CoA dioxygenase PhyH</fullName>
    </recommendedName>
</protein>
<dbReference type="EMBL" id="ML734973">
    <property type="protein sequence ID" value="KAB8205136.1"/>
    <property type="molecule type" value="Genomic_DNA"/>
</dbReference>
<evidence type="ECO:0000313" key="1">
    <source>
        <dbReference type="EMBL" id="KAB8205136.1"/>
    </source>
</evidence>
<dbReference type="InterPro" id="IPR008775">
    <property type="entry name" value="Phytyl_CoA_dOase-like"/>
</dbReference>
<dbReference type="SUPFAM" id="SSF51197">
    <property type="entry name" value="Clavaminate synthase-like"/>
    <property type="match status" value="1"/>
</dbReference>
<dbReference type="InterPro" id="IPR051961">
    <property type="entry name" value="Fungal_Metabolite_Diox"/>
</dbReference>
<evidence type="ECO:0000313" key="2">
    <source>
        <dbReference type="Proteomes" id="UP000326532"/>
    </source>
</evidence>
<dbReference type="AlphaFoldDB" id="A0A5N6DJ53"/>
<organism evidence="1 2">
    <name type="scientific">Aspergillus parasiticus</name>
    <dbReference type="NCBI Taxonomy" id="5067"/>
    <lineage>
        <taxon>Eukaryota</taxon>
        <taxon>Fungi</taxon>
        <taxon>Dikarya</taxon>
        <taxon>Ascomycota</taxon>
        <taxon>Pezizomycotina</taxon>
        <taxon>Eurotiomycetes</taxon>
        <taxon>Eurotiomycetidae</taxon>
        <taxon>Eurotiales</taxon>
        <taxon>Aspergillaceae</taxon>
        <taxon>Aspergillus</taxon>
        <taxon>Aspergillus subgen. Circumdati</taxon>
    </lineage>
</organism>
<dbReference type="Pfam" id="PF05721">
    <property type="entry name" value="PhyH"/>
    <property type="match status" value="1"/>
</dbReference>
<keyword evidence="2" id="KW-1185">Reference proteome</keyword>
<gene>
    <name evidence="1" type="ORF">BDV34DRAFT_196215</name>
</gene>
<evidence type="ECO:0008006" key="3">
    <source>
        <dbReference type="Google" id="ProtNLM"/>
    </source>
</evidence>
<dbReference type="PANTHER" id="PTHR37563:SF2">
    <property type="entry name" value="PHYTANOYL-COA DIOXYGENASE FAMILY PROTEIN (AFU_ORTHOLOGUE AFUA_2G03330)"/>
    <property type="match status" value="1"/>
</dbReference>
<dbReference type="PANTHER" id="PTHR37563">
    <property type="entry name" value="PHYTANOYL-COA DIOXYGENASE FAMILY PROTEIN (AFU_ORTHOLOGUE AFUA_2G03330)"/>
    <property type="match status" value="1"/>
</dbReference>
<proteinExistence type="predicted"/>
<name>A0A5N6DJ53_ASPPA</name>
<accession>A0A5N6DJ53</accession>
<dbReference type="VEuPathDB" id="FungiDB:BDV34DRAFT_196215"/>
<dbReference type="OMA" id="YTSEAVC"/>
<dbReference type="Gene3D" id="2.60.120.620">
    <property type="entry name" value="q2cbj1_9rhob like domain"/>
    <property type="match status" value="1"/>
</dbReference>
<sequence>MSPALIKILRRAPLSQPGEAISIIKEDGGVILTGFPVEQVEQVNQDMKDHLLKRFQDRSWDERYHGRIYCGLLYGLSKTMREDIILQENVQSIVNHFLRTTNPPFVDLNSEPGRSTNAILSAASTIATRPGGKAQALHRDDSIWQKVHASQEDTGYCVGSDISMSLLVPGVTSTRENGATMFVPRSHLWADERRPKTPEEVLTVDMKPGEAFLFLGSALHGGGTNSSNADRILHSVFFCSSWARPESNQFVWWDKNDVETWSLAAQKLACYVTDKMLGICDDMDPVDALTAKAAAVG</sequence>